<accession>A0AA44XXJ1</accession>
<dbReference type="EMBL" id="PVHK01000151">
    <property type="protein sequence ID" value="PRH40458.1"/>
    <property type="molecule type" value="Genomic_DNA"/>
</dbReference>
<evidence type="ECO:0000256" key="2">
    <source>
        <dbReference type="SAM" id="Phobius"/>
    </source>
</evidence>
<dbReference type="RefSeq" id="WP_060081915.1">
    <property type="nucleotide sequence ID" value="NZ_CADFFO010000050.1"/>
</dbReference>
<feature type="region of interest" description="Disordered" evidence="1">
    <location>
        <begin position="109"/>
        <end position="135"/>
    </location>
</feature>
<comment type="caution">
    <text evidence="3">The sequence shown here is derived from an EMBL/GenBank/DDBJ whole genome shotgun (WGS) entry which is preliminary data.</text>
</comment>
<dbReference type="AlphaFoldDB" id="A0AA44XXJ1"/>
<name>A0AA44XXJ1_BURVI</name>
<keyword evidence="2" id="KW-1133">Transmembrane helix</keyword>
<reference evidence="3 4" key="1">
    <citation type="submission" date="2018-03" db="EMBL/GenBank/DDBJ databases">
        <authorList>
            <person name="Nguyen K."/>
            <person name="Fouts D."/>
            <person name="Sutton G."/>
        </authorList>
    </citation>
    <scope>NUCLEOTIDE SEQUENCE [LARGE SCALE GENOMIC DNA]</scope>
    <source>
        <strain evidence="3 4">AU3578</strain>
    </source>
</reference>
<sequence>MTNDDKLIAAARKEVLAAFQDAALDAGALRALVEGLRAKVEMLQAYHEDETCEPVEAERLRWSGAYFNRQKFFAERNFSIERLLHLIEVRDHLRTQGVRGFAAVRPAAPHKADMSSHPRNPAAANDASPYQPSPNLRKFVEGGELRTIRAALRFELNNNRLSRAHLLAALDWARARVEGVCVPYEEKEFANALDADRSHWTADYYDTQTVYLTTNFSAERYAHLVDVRIDLRERGVAGFVSTDNAADQVHEGSKPAGAGTSERTAASMPAQTPRAGVPPESGRSNPSLFKLALLVGGALAAALILLTLVK</sequence>
<feature type="region of interest" description="Disordered" evidence="1">
    <location>
        <begin position="247"/>
        <end position="282"/>
    </location>
</feature>
<keyword evidence="2" id="KW-0812">Transmembrane</keyword>
<organism evidence="3 4">
    <name type="scientific">Burkholderia vietnamiensis</name>
    <dbReference type="NCBI Taxonomy" id="60552"/>
    <lineage>
        <taxon>Bacteria</taxon>
        <taxon>Pseudomonadati</taxon>
        <taxon>Pseudomonadota</taxon>
        <taxon>Betaproteobacteria</taxon>
        <taxon>Burkholderiales</taxon>
        <taxon>Burkholderiaceae</taxon>
        <taxon>Burkholderia</taxon>
        <taxon>Burkholderia cepacia complex</taxon>
    </lineage>
</organism>
<feature type="transmembrane region" description="Helical" evidence="2">
    <location>
        <begin position="288"/>
        <end position="309"/>
    </location>
</feature>
<dbReference type="Proteomes" id="UP000237632">
    <property type="component" value="Unassembled WGS sequence"/>
</dbReference>
<keyword evidence="2" id="KW-0472">Membrane</keyword>
<proteinExistence type="predicted"/>
<gene>
    <name evidence="3" type="ORF">C6T65_20770</name>
</gene>
<evidence type="ECO:0000256" key="1">
    <source>
        <dbReference type="SAM" id="MobiDB-lite"/>
    </source>
</evidence>
<evidence type="ECO:0000313" key="4">
    <source>
        <dbReference type="Proteomes" id="UP000237632"/>
    </source>
</evidence>
<evidence type="ECO:0000313" key="3">
    <source>
        <dbReference type="EMBL" id="PRH40458.1"/>
    </source>
</evidence>
<protein>
    <submittedName>
        <fullName evidence="3">Uncharacterized protein</fullName>
    </submittedName>
</protein>